<protein>
    <recommendedName>
        <fullName evidence="4">Secreted protein</fullName>
    </recommendedName>
</protein>
<keyword evidence="1" id="KW-0732">Signal</keyword>
<proteinExistence type="predicted"/>
<dbReference type="PROSITE" id="PS51318">
    <property type="entry name" value="TAT"/>
    <property type="match status" value="1"/>
</dbReference>
<evidence type="ECO:0000313" key="3">
    <source>
        <dbReference type="Proteomes" id="UP000198605"/>
    </source>
</evidence>
<feature type="chain" id="PRO_5038353901" description="Secreted protein" evidence="1">
    <location>
        <begin position="21"/>
        <end position="149"/>
    </location>
</feature>
<sequence length="149" mass="16453">MLRHAIRRTLTLLTAATVLAAGTVAASAAPALAVTAKLEILLGCQTSDGRYWDYTVRVSGTTARSYYDRWMVEFRVWGDDEWSDDLLGGPYRTYYEGLGQGSYSVGVCMNSSTLNEDVGLDDIYAGVRIYNASGVNTETAESNRWYGYF</sequence>
<gene>
    <name evidence="2" type="ORF">GA0070603_1006</name>
</gene>
<evidence type="ECO:0000256" key="1">
    <source>
        <dbReference type="SAM" id="SignalP"/>
    </source>
</evidence>
<accession>A0A1C6U925</accession>
<reference evidence="3" key="1">
    <citation type="submission" date="2016-06" db="EMBL/GenBank/DDBJ databases">
        <authorList>
            <person name="Varghese N."/>
            <person name="Submissions Spin"/>
        </authorList>
    </citation>
    <scope>NUCLEOTIDE SEQUENCE [LARGE SCALE GENOMIC DNA]</scope>
    <source>
        <strain evidence="3">DSM 44151</strain>
    </source>
</reference>
<dbReference type="Proteomes" id="UP000198605">
    <property type="component" value="Unassembled WGS sequence"/>
</dbReference>
<dbReference type="InterPro" id="IPR006311">
    <property type="entry name" value="TAT_signal"/>
</dbReference>
<evidence type="ECO:0000313" key="2">
    <source>
        <dbReference type="EMBL" id="SCL50522.1"/>
    </source>
</evidence>
<evidence type="ECO:0008006" key="4">
    <source>
        <dbReference type="Google" id="ProtNLM"/>
    </source>
</evidence>
<keyword evidence="3" id="KW-1185">Reference proteome</keyword>
<name>A0A1C6U925_9ACTN</name>
<dbReference type="OrthoDB" id="3551044at2"/>
<feature type="signal peptide" evidence="1">
    <location>
        <begin position="1"/>
        <end position="20"/>
    </location>
</feature>
<organism evidence="2 3">
    <name type="scientific">Micromonospora chersina</name>
    <dbReference type="NCBI Taxonomy" id="47854"/>
    <lineage>
        <taxon>Bacteria</taxon>
        <taxon>Bacillati</taxon>
        <taxon>Actinomycetota</taxon>
        <taxon>Actinomycetes</taxon>
        <taxon>Micromonosporales</taxon>
        <taxon>Micromonosporaceae</taxon>
        <taxon>Micromonospora</taxon>
    </lineage>
</organism>
<dbReference type="RefSeq" id="WP_091307775.1">
    <property type="nucleotide sequence ID" value="NZ_FMIB01000002.1"/>
</dbReference>
<dbReference type="EMBL" id="FMIB01000002">
    <property type="protein sequence ID" value="SCL50522.1"/>
    <property type="molecule type" value="Genomic_DNA"/>
</dbReference>
<dbReference type="AlphaFoldDB" id="A0A1C6U925"/>
<dbReference type="GeneID" id="43277675"/>